<keyword evidence="1" id="KW-0175">Coiled coil</keyword>
<dbReference type="EMBL" id="ASPP01032089">
    <property type="protein sequence ID" value="ETO03774.1"/>
    <property type="molecule type" value="Genomic_DNA"/>
</dbReference>
<organism evidence="2 3">
    <name type="scientific">Reticulomyxa filosa</name>
    <dbReference type="NCBI Taxonomy" id="46433"/>
    <lineage>
        <taxon>Eukaryota</taxon>
        <taxon>Sar</taxon>
        <taxon>Rhizaria</taxon>
        <taxon>Retaria</taxon>
        <taxon>Foraminifera</taxon>
        <taxon>Monothalamids</taxon>
        <taxon>Reticulomyxidae</taxon>
        <taxon>Reticulomyxa</taxon>
    </lineage>
</organism>
<dbReference type="Proteomes" id="UP000023152">
    <property type="component" value="Unassembled WGS sequence"/>
</dbReference>
<comment type="caution">
    <text evidence="2">The sequence shown here is derived from an EMBL/GenBank/DDBJ whole genome shotgun (WGS) entry which is preliminary data.</text>
</comment>
<accession>X6LQ64</accession>
<evidence type="ECO:0000313" key="2">
    <source>
        <dbReference type="EMBL" id="ETO03774.1"/>
    </source>
</evidence>
<name>X6LQ64_RETFI</name>
<reference evidence="2 3" key="1">
    <citation type="journal article" date="2013" name="Curr. Biol.">
        <title>The Genome of the Foraminiferan Reticulomyxa filosa.</title>
        <authorList>
            <person name="Glockner G."/>
            <person name="Hulsmann N."/>
            <person name="Schleicher M."/>
            <person name="Noegel A.A."/>
            <person name="Eichinger L."/>
            <person name="Gallinger C."/>
            <person name="Pawlowski J."/>
            <person name="Sierra R."/>
            <person name="Euteneuer U."/>
            <person name="Pillet L."/>
            <person name="Moustafa A."/>
            <person name="Platzer M."/>
            <person name="Groth M."/>
            <person name="Szafranski K."/>
            <person name="Schliwa M."/>
        </authorList>
    </citation>
    <scope>NUCLEOTIDE SEQUENCE [LARGE SCALE GENOMIC DNA]</scope>
</reference>
<keyword evidence="3" id="KW-1185">Reference proteome</keyword>
<gene>
    <name evidence="2" type="ORF">RFI_33628</name>
</gene>
<protein>
    <submittedName>
        <fullName evidence="2">Uncharacterized protein</fullName>
    </submittedName>
</protein>
<evidence type="ECO:0000313" key="3">
    <source>
        <dbReference type="Proteomes" id="UP000023152"/>
    </source>
</evidence>
<sequence>MYVCVCVCVYVCVCDECNKRRISEGLMSCTLFRASKEMRVTEAVEELVRQYENILQSQMEMKTYADDAMNKLAESEEKVKRFAQSIKKLQASREERTVALDAANEKLKVTQVRINEYQKTLNTIQTEIQRSLDRWQAFLSTDT</sequence>
<dbReference type="AlphaFoldDB" id="X6LQ64"/>
<evidence type="ECO:0000256" key="1">
    <source>
        <dbReference type="SAM" id="Coils"/>
    </source>
</evidence>
<proteinExistence type="predicted"/>
<feature type="non-terminal residue" evidence="2">
    <location>
        <position position="143"/>
    </location>
</feature>
<feature type="coiled-coil region" evidence="1">
    <location>
        <begin position="65"/>
        <end position="134"/>
    </location>
</feature>